<name>A0ACB8F1Y2_9SAUR</name>
<organism evidence="1 2">
    <name type="scientific">Sphaerodactylus townsendi</name>
    <dbReference type="NCBI Taxonomy" id="933632"/>
    <lineage>
        <taxon>Eukaryota</taxon>
        <taxon>Metazoa</taxon>
        <taxon>Chordata</taxon>
        <taxon>Craniata</taxon>
        <taxon>Vertebrata</taxon>
        <taxon>Euteleostomi</taxon>
        <taxon>Lepidosauria</taxon>
        <taxon>Squamata</taxon>
        <taxon>Bifurcata</taxon>
        <taxon>Gekkota</taxon>
        <taxon>Sphaerodactylidae</taxon>
        <taxon>Sphaerodactylus</taxon>
    </lineage>
</organism>
<keyword evidence="2" id="KW-1185">Reference proteome</keyword>
<sequence>MWAISDGKYFDTNYPKGDFDLYAIGAPKGRHRKPDVQCCCAPSHAEERGPASTYHDVCTTVTVFRSTPSGWRWPPGNPGRLS</sequence>
<dbReference type="EMBL" id="CM037618">
    <property type="protein sequence ID" value="KAH7999131.1"/>
    <property type="molecule type" value="Genomic_DNA"/>
</dbReference>
<dbReference type="Proteomes" id="UP000827872">
    <property type="component" value="Linkage Group LG05"/>
</dbReference>
<proteinExistence type="predicted"/>
<evidence type="ECO:0000313" key="1">
    <source>
        <dbReference type="EMBL" id="KAH7999131.1"/>
    </source>
</evidence>
<reference evidence="1" key="1">
    <citation type="submission" date="2021-08" db="EMBL/GenBank/DDBJ databases">
        <title>The first chromosome-level gecko genome reveals the dynamic sex chromosomes of Neotropical dwarf geckos (Sphaerodactylidae: Sphaerodactylus).</title>
        <authorList>
            <person name="Pinto B.J."/>
            <person name="Keating S.E."/>
            <person name="Gamble T."/>
        </authorList>
    </citation>
    <scope>NUCLEOTIDE SEQUENCE</scope>
    <source>
        <strain evidence="1">TG3544</strain>
    </source>
</reference>
<protein>
    <submittedName>
        <fullName evidence="1">Uncharacterized protein</fullName>
    </submittedName>
</protein>
<evidence type="ECO:0000313" key="2">
    <source>
        <dbReference type="Proteomes" id="UP000827872"/>
    </source>
</evidence>
<gene>
    <name evidence="1" type="ORF">K3G42_005599</name>
</gene>
<accession>A0ACB8F1Y2</accession>
<comment type="caution">
    <text evidence="1">The sequence shown here is derived from an EMBL/GenBank/DDBJ whole genome shotgun (WGS) entry which is preliminary data.</text>
</comment>